<accession>A0ABR2QT73</accession>
<reference evidence="1 2" key="1">
    <citation type="journal article" date="2024" name="G3 (Bethesda)">
        <title>Genome assembly of Hibiscus sabdariffa L. provides insights into metabolisms of medicinal natural products.</title>
        <authorList>
            <person name="Kim T."/>
        </authorList>
    </citation>
    <scope>NUCLEOTIDE SEQUENCE [LARGE SCALE GENOMIC DNA]</scope>
    <source>
        <strain evidence="1">TK-2024</strain>
        <tissue evidence="1">Old leaves</tissue>
    </source>
</reference>
<comment type="caution">
    <text evidence="1">The sequence shown here is derived from an EMBL/GenBank/DDBJ whole genome shotgun (WGS) entry which is preliminary data.</text>
</comment>
<organism evidence="1 2">
    <name type="scientific">Hibiscus sabdariffa</name>
    <name type="common">roselle</name>
    <dbReference type="NCBI Taxonomy" id="183260"/>
    <lineage>
        <taxon>Eukaryota</taxon>
        <taxon>Viridiplantae</taxon>
        <taxon>Streptophyta</taxon>
        <taxon>Embryophyta</taxon>
        <taxon>Tracheophyta</taxon>
        <taxon>Spermatophyta</taxon>
        <taxon>Magnoliopsida</taxon>
        <taxon>eudicotyledons</taxon>
        <taxon>Gunneridae</taxon>
        <taxon>Pentapetalae</taxon>
        <taxon>rosids</taxon>
        <taxon>malvids</taxon>
        <taxon>Malvales</taxon>
        <taxon>Malvaceae</taxon>
        <taxon>Malvoideae</taxon>
        <taxon>Hibiscus</taxon>
    </lineage>
</organism>
<dbReference type="EMBL" id="JBBPBN010000032">
    <property type="protein sequence ID" value="KAK9003852.1"/>
    <property type="molecule type" value="Genomic_DNA"/>
</dbReference>
<evidence type="ECO:0000313" key="1">
    <source>
        <dbReference type="EMBL" id="KAK9003852.1"/>
    </source>
</evidence>
<protein>
    <submittedName>
        <fullName evidence="1">Uncharacterized protein</fullName>
    </submittedName>
</protein>
<proteinExistence type="predicted"/>
<dbReference type="Proteomes" id="UP001396334">
    <property type="component" value="Unassembled WGS sequence"/>
</dbReference>
<keyword evidence="2" id="KW-1185">Reference proteome</keyword>
<sequence>MPFIAPICAAPTEFPLATRWHNKKEKKALKYKVTVEVRMLIDMWCESRFIWRPYLDEELFVLIPERAYEDAENWCSISVGKGA</sequence>
<name>A0ABR2QT73_9ROSI</name>
<gene>
    <name evidence="1" type="ORF">V6N11_018748</name>
</gene>
<evidence type="ECO:0000313" key="2">
    <source>
        <dbReference type="Proteomes" id="UP001396334"/>
    </source>
</evidence>